<evidence type="ECO:0000313" key="8">
    <source>
        <dbReference type="Proteomes" id="UP000033519"/>
    </source>
</evidence>
<dbReference type="EMBL" id="FOMB01000011">
    <property type="protein sequence ID" value="SFC78605.1"/>
    <property type="molecule type" value="Genomic_DNA"/>
</dbReference>
<dbReference type="STRING" id="728005.SAMN04488059_11146"/>
<dbReference type="InterPro" id="IPR003439">
    <property type="entry name" value="ABC_transporter-like_ATP-bd"/>
</dbReference>
<dbReference type="Gene3D" id="3.40.50.300">
    <property type="entry name" value="P-loop containing nucleotide triphosphate hydrolases"/>
    <property type="match status" value="1"/>
</dbReference>
<proteinExistence type="inferred from homology"/>
<dbReference type="InterPro" id="IPR050166">
    <property type="entry name" value="ABC_transporter_ATP-bind"/>
</dbReference>
<dbReference type="Proteomes" id="UP000182258">
    <property type="component" value="Unassembled WGS sequence"/>
</dbReference>
<organism evidence="7 9">
    <name type="scientific">Devosia psychrophila</name>
    <dbReference type="NCBI Taxonomy" id="728005"/>
    <lineage>
        <taxon>Bacteria</taxon>
        <taxon>Pseudomonadati</taxon>
        <taxon>Pseudomonadota</taxon>
        <taxon>Alphaproteobacteria</taxon>
        <taxon>Hyphomicrobiales</taxon>
        <taxon>Devosiaceae</taxon>
        <taxon>Devosia</taxon>
    </lineage>
</organism>
<name>A0A0F5PT32_9HYPH</name>
<keyword evidence="8" id="KW-1185">Reference proteome</keyword>
<keyword evidence="2" id="KW-0813">Transport</keyword>
<dbReference type="GO" id="GO:0016887">
    <property type="term" value="F:ATP hydrolysis activity"/>
    <property type="evidence" value="ECO:0007669"/>
    <property type="project" value="InterPro"/>
</dbReference>
<dbReference type="PROSITE" id="PS00211">
    <property type="entry name" value="ABC_TRANSPORTER_1"/>
    <property type="match status" value="1"/>
</dbReference>
<dbReference type="PANTHER" id="PTHR42788">
    <property type="entry name" value="TAURINE IMPORT ATP-BINDING PROTEIN-RELATED"/>
    <property type="match status" value="1"/>
</dbReference>
<dbReference type="GO" id="GO:0005524">
    <property type="term" value="F:ATP binding"/>
    <property type="evidence" value="ECO:0007669"/>
    <property type="project" value="UniProtKB-KW"/>
</dbReference>
<dbReference type="EMBL" id="LAPV01000153">
    <property type="protein sequence ID" value="KKC31808.1"/>
    <property type="molecule type" value="Genomic_DNA"/>
</dbReference>
<gene>
    <name evidence="7" type="ORF">SAMN04488059_11146</name>
    <name evidence="6" type="ORF">WH91_17475</name>
</gene>
<dbReference type="PATRIC" id="fig|728005.3.peg.1717"/>
<dbReference type="Pfam" id="PF00005">
    <property type="entry name" value="ABC_tran"/>
    <property type="match status" value="1"/>
</dbReference>
<reference evidence="7 9" key="2">
    <citation type="submission" date="2016-10" db="EMBL/GenBank/DDBJ databases">
        <authorList>
            <person name="de Groot N.N."/>
        </authorList>
    </citation>
    <scope>NUCLEOTIDE SEQUENCE [LARGE SCALE GENOMIC DNA]</scope>
    <source>
        <strain evidence="7 9">CGMCC 1.10210</strain>
    </source>
</reference>
<evidence type="ECO:0000313" key="6">
    <source>
        <dbReference type="EMBL" id="KKC31808.1"/>
    </source>
</evidence>
<evidence type="ECO:0000256" key="3">
    <source>
        <dbReference type="ARBA" id="ARBA00022741"/>
    </source>
</evidence>
<protein>
    <submittedName>
        <fullName evidence="6">ABC transporter ATP-binding protein</fullName>
    </submittedName>
    <submittedName>
        <fullName evidence="7">NitT/TauT family transport system ATP-binding protein</fullName>
    </submittedName>
</protein>
<dbReference type="InterPro" id="IPR017871">
    <property type="entry name" value="ABC_transporter-like_CS"/>
</dbReference>
<dbReference type="Proteomes" id="UP000033519">
    <property type="component" value="Unassembled WGS sequence"/>
</dbReference>
<sequence>MAIGPGLNIAVDEKRFGVSEPLFKGLRFDIAPGSVVALIGPSGIGKSTLLRMIAGIDSDFAGIITVDGTPAAMAPTPGFVFQDPRLLPWLTAMNNIRAVDPRCTPKQAASALQRVGLADAAGLYPHQLSGGMQRRVALARAVAVNASLLLLDEPFVSLDRALVAEMRTLFRAVVGDGQPTVLFVSHLADDAARLADRVIVLQQRPATIVADIALPIAPRSRDEAVLADYRQMVDRH</sequence>
<accession>A0A0F5PT32</accession>
<evidence type="ECO:0000256" key="4">
    <source>
        <dbReference type="ARBA" id="ARBA00022840"/>
    </source>
</evidence>
<dbReference type="PANTHER" id="PTHR42788:SF13">
    <property type="entry name" value="ALIPHATIC SULFONATES IMPORT ATP-BINDING PROTEIN SSUB"/>
    <property type="match status" value="1"/>
</dbReference>
<evidence type="ECO:0000256" key="2">
    <source>
        <dbReference type="ARBA" id="ARBA00022448"/>
    </source>
</evidence>
<feature type="domain" description="ABC transporter" evidence="5">
    <location>
        <begin position="7"/>
        <end position="228"/>
    </location>
</feature>
<dbReference type="RefSeq" id="WP_046172275.1">
    <property type="nucleotide sequence ID" value="NZ_FOMB01000011.1"/>
</dbReference>
<dbReference type="InterPro" id="IPR003593">
    <property type="entry name" value="AAA+_ATPase"/>
</dbReference>
<evidence type="ECO:0000259" key="5">
    <source>
        <dbReference type="PROSITE" id="PS50893"/>
    </source>
</evidence>
<evidence type="ECO:0000313" key="7">
    <source>
        <dbReference type="EMBL" id="SFC78605.1"/>
    </source>
</evidence>
<dbReference type="InterPro" id="IPR027417">
    <property type="entry name" value="P-loop_NTPase"/>
</dbReference>
<keyword evidence="3" id="KW-0547">Nucleotide-binding</keyword>
<reference evidence="6 8" key="1">
    <citation type="submission" date="2015-03" db="EMBL/GenBank/DDBJ databases">
        <authorList>
            <person name="Lepp D."/>
            <person name="Hassan Y.I."/>
            <person name="Li X.-Z."/>
            <person name="Zhou T."/>
        </authorList>
    </citation>
    <scope>NUCLEOTIDE SEQUENCE [LARGE SCALE GENOMIC DNA]</scope>
    <source>
        <strain evidence="6 8">Cr7-05</strain>
    </source>
</reference>
<dbReference type="PROSITE" id="PS50893">
    <property type="entry name" value="ABC_TRANSPORTER_2"/>
    <property type="match status" value="1"/>
</dbReference>
<dbReference type="SUPFAM" id="SSF52540">
    <property type="entry name" value="P-loop containing nucleoside triphosphate hydrolases"/>
    <property type="match status" value="1"/>
</dbReference>
<dbReference type="SMART" id="SM00382">
    <property type="entry name" value="AAA"/>
    <property type="match status" value="1"/>
</dbReference>
<dbReference type="AlphaFoldDB" id="A0A0F5PT32"/>
<keyword evidence="4 7" id="KW-0067">ATP-binding</keyword>
<dbReference type="OrthoDB" id="9797536at2"/>
<evidence type="ECO:0000313" key="9">
    <source>
        <dbReference type="Proteomes" id="UP000182258"/>
    </source>
</evidence>
<evidence type="ECO:0000256" key="1">
    <source>
        <dbReference type="ARBA" id="ARBA00005417"/>
    </source>
</evidence>
<comment type="similarity">
    <text evidence="1">Belongs to the ABC transporter superfamily.</text>
</comment>